<evidence type="ECO:0000256" key="4">
    <source>
        <dbReference type="ARBA" id="ARBA00022741"/>
    </source>
</evidence>
<dbReference type="InterPro" id="IPR003439">
    <property type="entry name" value="ABC_transporter-like_ATP-bd"/>
</dbReference>
<keyword evidence="7 9" id="KW-0472">Membrane</keyword>
<evidence type="ECO:0000256" key="6">
    <source>
        <dbReference type="ARBA" id="ARBA00022989"/>
    </source>
</evidence>
<feature type="domain" description="ABC transporter" evidence="10">
    <location>
        <begin position="117"/>
        <end position="356"/>
    </location>
</feature>
<dbReference type="AlphaFoldDB" id="A0AB34K851"/>
<organism evidence="11 12">
    <name type="scientific">Prymnesium parvum</name>
    <name type="common">Toxic golden alga</name>
    <dbReference type="NCBI Taxonomy" id="97485"/>
    <lineage>
        <taxon>Eukaryota</taxon>
        <taxon>Haptista</taxon>
        <taxon>Haptophyta</taxon>
        <taxon>Prymnesiophyceae</taxon>
        <taxon>Prymnesiales</taxon>
        <taxon>Prymnesiaceae</taxon>
        <taxon>Prymnesium</taxon>
    </lineage>
</organism>
<keyword evidence="4" id="KW-0547">Nucleotide-binding</keyword>
<sequence length="785" mass="83574">MRVLPLRALLPAVASLAPVAWLTVTLGVSPTTLGADVAHRADAYVILAGALFVAQLLALLLMLAGPLERSGLSTPPAKPTVRPAATGTTASDGRPGAGEGEGSLHDGSFGGVPALQLRWDCVSYSSPRRTRLLQPSSGEVHGGIWCMIGPSGAGKSTLLGVLAGRKATGVVEGKVYLNGCVSGARARRVLLGHVAQDDVLPGTSTPEELLHFHAALRLSWLPARRRPHLVDTMLGALRLEHLRARQIGDAYVRGLSGGERRRVSVAIELLVLSGGGSGMLLMDEPLTGLDSVSSRLLMDALYELVGEGGWGAWRRRLSSEAAVDAILHTPNSSVASADITSELLPTATTGAPCTDSTDGMSSALLSRPAWAAMRHTVIMSVHQPNTRFMHNVSGVIAMGAGGRMLYCGPRRLADGGCALAAHFDGGGLCLARLSHNPAEAVLEAMMDEELVVRLDEIATRLMEAALSRREAAPAGARLAWRGLGRQASVKAQLLALCARQARLARRHPLLIAVNLVCTMAVGIVSGFLFFQLDDFLETGVLMKVGLTFFLGLYFTLTSLVNLSLWSQERLLYFQEYSAGCYGPFCYVLARTVFDVIVMRLLPTVACVAILYPMVGLSAGRSSSAVHAALFLAGLFLCNLVGTTVVNTFGVICGSSGVATLLSVFFALFSMLFCGFVVNLPALSKRGASWLRFGSSLFYLHELVMSDELIDQTVNVRVHLTKHTTEIQQVQGQEVLGQLGFSLNCSRIGGLPDTACWYTVYVPFGAVCTCILVSTLMLRFCVKDPH</sequence>
<keyword evidence="6 9" id="KW-1133">Transmembrane helix</keyword>
<evidence type="ECO:0000256" key="5">
    <source>
        <dbReference type="ARBA" id="ARBA00022840"/>
    </source>
</evidence>
<keyword evidence="12" id="KW-1185">Reference proteome</keyword>
<evidence type="ECO:0000313" key="11">
    <source>
        <dbReference type="EMBL" id="KAL1529181.1"/>
    </source>
</evidence>
<evidence type="ECO:0000256" key="8">
    <source>
        <dbReference type="SAM" id="MobiDB-lite"/>
    </source>
</evidence>
<feature type="transmembrane region" description="Helical" evidence="9">
    <location>
        <begin position="44"/>
        <end position="64"/>
    </location>
</feature>
<dbReference type="GO" id="GO:0016887">
    <property type="term" value="F:ATP hydrolysis activity"/>
    <property type="evidence" value="ECO:0007669"/>
    <property type="project" value="InterPro"/>
</dbReference>
<dbReference type="Pfam" id="PF00005">
    <property type="entry name" value="ABC_tran"/>
    <property type="match status" value="1"/>
</dbReference>
<dbReference type="GO" id="GO:0005524">
    <property type="term" value="F:ATP binding"/>
    <property type="evidence" value="ECO:0007669"/>
    <property type="project" value="UniProtKB-KW"/>
</dbReference>
<accession>A0AB34K851</accession>
<dbReference type="PROSITE" id="PS50893">
    <property type="entry name" value="ABC_TRANSPORTER_2"/>
    <property type="match status" value="1"/>
</dbReference>
<proteinExistence type="predicted"/>
<dbReference type="GO" id="GO:0016020">
    <property type="term" value="C:membrane"/>
    <property type="evidence" value="ECO:0007669"/>
    <property type="project" value="UniProtKB-SubCell"/>
</dbReference>
<dbReference type="Pfam" id="PF01061">
    <property type="entry name" value="ABC2_membrane"/>
    <property type="match status" value="1"/>
</dbReference>
<protein>
    <recommendedName>
        <fullName evidence="10">ABC transporter domain-containing protein</fullName>
    </recommendedName>
</protein>
<dbReference type="Gene3D" id="3.40.50.300">
    <property type="entry name" value="P-loop containing nucleotide triphosphate hydrolases"/>
    <property type="match status" value="1"/>
</dbReference>
<dbReference type="Proteomes" id="UP001515480">
    <property type="component" value="Unassembled WGS sequence"/>
</dbReference>
<evidence type="ECO:0000256" key="3">
    <source>
        <dbReference type="ARBA" id="ARBA00022692"/>
    </source>
</evidence>
<evidence type="ECO:0000256" key="9">
    <source>
        <dbReference type="SAM" id="Phobius"/>
    </source>
</evidence>
<feature type="transmembrane region" description="Helical" evidence="9">
    <location>
        <begin position="544"/>
        <end position="566"/>
    </location>
</feature>
<gene>
    <name evidence="11" type="ORF">AB1Y20_000140</name>
</gene>
<dbReference type="PANTHER" id="PTHR48041:SF2">
    <property type="entry name" value="ATP-DEPENDENT PERMEASE-RELATED"/>
    <property type="match status" value="1"/>
</dbReference>
<dbReference type="InterPro" id="IPR027417">
    <property type="entry name" value="P-loop_NTPase"/>
</dbReference>
<keyword evidence="3 9" id="KW-0812">Transmembrane</keyword>
<feature type="region of interest" description="Disordered" evidence="8">
    <location>
        <begin position="72"/>
        <end position="105"/>
    </location>
</feature>
<reference evidence="11 12" key="1">
    <citation type="journal article" date="2024" name="Science">
        <title>Giant polyketide synthase enzymes in the biosynthesis of giant marine polyether toxins.</title>
        <authorList>
            <person name="Fallon T.R."/>
            <person name="Shende V.V."/>
            <person name="Wierzbicki I.H."/>
            <person name="Pendleton A.L."/>
            <person name="Watervoot N.F."/>
            <person name="Auber R.P."/>
            <person name="Gonzalez D.J."/>
            <person name="Wisecaver J.H."/>
            <person name="Moore B.S."/>
        </authorList>
    </citation>
    <scope>NUCLEOTIDE SEQUENCE [LARGE SCALE GENOMIC DNA]</scope>
    <source>
        <strain evidence="11 12">12B1</strain>
    </source>
</reference>
<name>A0AB34K851_PRYPA</name>
<dbReference type="EMBL" id="JBGBPQ010000001">
    <property type="protein sequence ID" value="KAL1529181.1"/>
    <property type="molecule type" value="Genomic_DNA"/>
</dbReference>
<dbReference type="SMART" id="SM00382">
    <property type="entry name" value="AAA"/>
    <property type="match status" value="1"/>
</dbReference>
<evidence type="ECO:0000256" key="2">
    <source>
        <dbReference type="ARBA" id="ARBA00022448"/>
    </source>
</evidence>
<dbReference type="GO" id="GO:0140359">
    <property type="term" value="F:ABC-type transporter activity"/>
    <property type="evidence" value="ECO:0007669"/>
    <property type="project" value="InterPro"/>
</dbReference>
<feature type="transmembrane region" description="Helical" evidence="9">
    <location>
        <begin position="623"/>
        <end position="645"/>
    </location>
</feature>
<feature type="transmembrane region" description="Helical" evidence="9">
    <location>
        <begin position="759"/>
        <end position="781"/>
    </location>
</feature>
<keyword evidence="5" id="KW-0067">ATP-binding</keyword>
<evidence type="ECO:0000256" key="7">
    <source>
        <dbReference type="ARBA" id="ARBA00023136"/>
    </source>
</evidence>
<dbReference type="InterPro" id="IPR050352">
    <property type="entry name" value="ABCG_transporters"/>
</dbReference>
<dbReference type="InterPro" id="IPR013525">
    <property type="entry name" value="ABC2_TM"/>
</dbReference>
<dbReference type="PANTHER" id="PTHR48041">
    <property type="entry name" value="ABC TRANSPORTER G FAMILY MEMBER 28"/>
    <property type="match status" value="1"/>
</dbReference>
<evidence type="ECO:0000313" key="12">
    <source>
        <dbReference type="Proteomes" id="UP001515480"/>
    </source>
</evidence>
<evidence type="ECO:0000256" key="1">
    <source>
        <dbReference type="ARBA" id="ARBA00004141"/>
    </source>
</evidence>
<feature type="transmembrane region" description="Helical" evidence="9">
    <location>
        <begin position="657"/>
        <end position="681"/>
    </location>
</feature>
<comment type="caution">
    <text evidence="11">The sequence shown here is derived from an EMBL/GenBank/DDBJ whole genome shotgun (WGS) entry which is preliminary data.</text>
</comment>
<keyword evidence="2" id="KW-0813">Transport</keyword>
<dbReference type="InterPro" id="IPR017871">
    <property type="entry name" value="ABC_transporter-like_CS"/>
</dbReference>
<feature type="transmembrane region" description="Helical" evidence="9">
    <location>
        <begin position="509"/>
        <end position="532"/>
    </location>
</feature>
<comment type="subcellular location">
    <subcellularLocation>
        <location evidence="1">Membrane</location>
        <topology evidence="1">Multi-pass membrane protein</topology>
    </subcellularLocation>
</comment>
<dbReference type="InterPro" id="IPR003593">
    <property type="entry name" value="AAA+_ATPase"/>
</dbReference>
<dbReference type="SUPFAM" id="SSF52540">
    <property type="entry name" value="P-loop containing nucleoside triphosphate hydrolases"/>
    <property type="match status" value="1"/>
</dbReference>
<evidence type="ECO:0000259" key="10">
    <source>
        <dbReference type="PROSITE" id="PS50893"/>
    </source>
</evidence>
<feature type="transmembrane region" description="Helical" evidence="9">
    <location>
        <begin position="587"/>
        <end position="611"/>
    </location>
</feature>
<dbReference type="PROSITE" id="PS00211">
    <property type="entry name" value="ABC_TRANSPORTER_1"/>
    <property type="match status" value="1"/>
</dbReference>